<keyword evidence="8" id="KW-0804">Transcription</keyword>
<reference evidence="12" key="2">
    <citation type="submission" date="2020-05" db="UniProtKB">
        <authorList>
            <consortium name="EnsemblMetazoa"/>
        </authorList>
    </citation>
    <scope>IDENTIFICATION</scope>
    <source>
        <strain evidence="12">LVP_AGWG</strain>
    </source>
</reference>
<accession>A0A1S4F8Y1</accession>
<dbReference type="InterPro" id="IPR013087">
    <property type="entry name" value="Znf_C2H2_type"/>
</dbReference>
<evidence type="ECO:0000313" key="12">
    <source>
        <dbReference type="EnsemblMetazoa" id="AAEL004889-PA"/>
    </source>
</evidence>
<dbReference type="PROSITE" id="PS00028">
    <property type="entry name" value="ZINC_FINGER_C2H2_1"/>
    <property type="match status" value="8"/>
</dbReference>
<feature type="compositionally biased region" description="Basic residues" evidence="10">
    <location>
        <begin position="200"/>
        <end position="214"/>
    </location>
</feature>
<dbReference type="FunFam" id="3.30.160.60:FF:000340">
    <property type="entry name" value="zinc finger protein 473 isoform X1"/>
    <property type="match status" value="1"/>
</dbReference>
<keyword evidence="6" id="KW-0805">Transcription regulation</keyword>
<keyword evidence="9" id="KW-0539">Nucleus</keyword>
<feature type="domain" description="C2H2-type" evidence="11">
    <location>
        <begin position="608"/>
        <end position="635"/>
    </location>
</feature>
<feature type="domain" description="C2H2-type" evidence="11">
    <location>
        <begin position="381"/>
        <end position="408"/>
    </location>
</feature>
<keyword evidence="7" id="KW-0238">DNA-binding</keyword>
<feature type="region of interest" description="Disordered" evidence="10">
    <location>
        <begin position="25"/>
        <end position="66"/>
    </location>
</feature>
<keyword evidence="3" id="KW-0677">Repeat</keyword>
<dbReference type="SUPFAM" id="SSF57667">
    <property type="entry name" value="beta-beta-alpha zinc fingers"/>
    <property type="match status" value="4"/>
</dbReference>
<dbReference type="VEuPathDB" id="VectorBase:AAEL004889"/>
<feature type="domain" description="C2H2-type" evidence="11">
    <location>
        <begin position="409"/>
        <end position="436"/>
    </location>
</feature>
<dbReference type="GO" id="GO:0008270">
    <property type="term" value="F:zinc ion binding"/>
    <property type="evidence" value="ECO:0007669"/>
    <property type="project" value="UniProtKB-KW"/>
</dbReference>
<feature type="region of interest" description="Disordered" evidence="10">
    <location>
        <begin position="78"/>
        <end position="220"/>
    </location>
</feature>
<evidence type="ECO:0000313" key="13">
    <source>
        <dbReference type="Proteomes" id="UP000008820"/>
    </source>
</evidence>
<feature type="compositionally biased region" description="Acidic residues" evidence="10">
    <location>
        <begin position="129"/>
        <end position="139"/>
    </location>
</feature>
<keyword evidence="13" id="KW-1185">Reference proteome</keyword>
<dbReference type="OrthoDB" id="8922241at2759"/>
<feature type="domain" description="C2H2-type" evidence="11">
    <location>
        <begin position="437"/>
        <end position="464"/>
    </location>
</feature>
<dbReference type="Gene3D" id="3.30.160.60">
    <property type="entry name" value="Classic Zinc Finger"/>
    <property type="match status" value="5"/>
</dbReference>
<evidence type="ECO:0000259" key="11">
    <source>
        <dbReference type="PROSITE" id="PS50157"/>
    </source>
</evidence>
<dbReference type="PANTHER" id="PTHR24390">
    <property type="entry name" value="ZINC FINGER PROTEIN"/>
    <property type="match status" value="1"/>
</dbReference>
<dbReference type="InParanoid" id="A0A1S4F8Y1"/>
<evidence type="ECO:0000256" key="7">
    <source>
        <dbReference type="ARBA" id="ARBA00023125"/>
    </source>
</evidence>
<evidence type="ECO:0000256" key="9">
    <source>
        <dbReference type="ARBA" id="ARBA00023242"/>
    </source>
</evidence>
<dbReference type="GO" id="GO:0003700">
    <property type="term" value="F:DNA-binding transcription factor activity"/>
    <property type="evidence" value="ECO:0007669"/>
    <property type="project" value="TreeGrafter"/>
</dbReference>
<dbReference type="EnsemblMetazoa" id="AAEL004889-RA">
    <property type="protein sequence ID" value="AAEL004889-PA"/>
    <property type="gene ID" value="AAEL004889"/>
</dbReference>
<gene>
    <name evidence="12" type="primary">5565590</name>
</gene>
<proteinExistence type="predicted"/>
<evidence type="ECO:0000256" key="1">
    <source>
        <dbReference type="ARBA" id="ARBA00004123"/>
    </source>
</evidence>
<evidence type="ECO:0000256" key="8">
    <source>
        <dbReference type="ARBA" id="ARBA00023163"/>
    </source>
</evidence>
<dbReference type="Proteomes" id="UP000008820">
    <property type="component" value="Chromosome 1"/>
</dbReference>
<keyword evidence="2" id="KW-0479">Metal-binding</keyword>
<dbReference type="PROSITE" id="PS50157">
    <property type="entry name" value="ZINC_FINGER_C2H2_2"/>
    <property type="match status" value="7"/>
</dbReference>
<feature type="compositionally biased region" description="Basic residues" evidence="10">
    <location>
        <begin position="95"/>
        <end position="106"/>
    </location>
</feature>
<feature type="compositionally biased region" description="Basic and acidic residues" evidence="10">
    <location>
        <begin position="140"/>
        <end position="154"/>
    </location>
</feature>
<organism evidence="12 13">
    <name type="scientific">Aedes aegypti</name>
    <name type="common">Yellowfever mosquito</name>
    <name type="synonym">Culex aegypti</name>
    <dbReference type="NCBI Taxonomy" id="7159"/>
    <lineage>
        <taxon>Eukaryota</taxon>
        <taxon>Metazoa</taxon>
        <taxon>Ecdysozoa</taxon>
        <taxon>Arthropoda</taxon>
        <taxon>Hexapoda</taxon>
        <taxon>Insecta</taxon>
        <taxon>Pterygota</taxon>
        <taxon>Neoptera</taxon>
        <taxon>Endopterygota</taxon>
        <taxon>Diptera</taxon>
        <taxon>Nematocera</taxon>
        <taxon>Culicoidea</taxon>
        <taxon>Culicidae</taxon>
        <taxon>Culicinae</taxon>
        <taxon>Aedini</taxon>
        <taxon>Aedes</taxon>
        <taxon>Stegomyia</taxon>
    </lineage>
</organism>
<evidence type="ECO:0000256" key="5">
    <source>
        <dbReference type="ARBA" id="ARBA00022833"/>
    </source>
</evidence>
<evidence type="ECO:0000256" key="2">
    <source>
        <dbReference type="ARBA" id="ARBA00022723"/>
    </source>
</evidence>
<dbReference type="SMART" id="SM00355">
    <property type="entry name" value="ZnF_C2H2"/>
    <property type="match status" value="12"/>
</dbReference>
<feature type="region of interest" description="Disordered" evidence="10">
    <location>
        <begin position="655"/>
        <end position="699"/>
    </location>
</feature>
<feature type="domain" description="C2H2-type" evidence="11">
    <location>
        <begin position="554"/>
        <end position="576"/>
    </location>
</feature>
<sequence length="699" mass="80100">MLCRQVRPETNGIEQIYIIKSENGEEVDGKTADGKVPASLAMDPEEVDVKQEPPSDDEQPEDIPLALNPDFSILDVIIKEEPDELDGSGNVKPSTSRKRVKAVKKVVKAEEEEGSADSGDSDYKPQESSSDDSVSDDDETKGKDKKTRESKRDDDSDSDSSGVDDPYVPQKKSKKKKEDNDDDDDSSDSSGVNDPDPVPRKKRAKKICYNKRKKYPGDPPIRQHVIKRFVCHYCPTKFATLYNKERHEKMHEASMPPEKRIHRKQHFCYVCKREHLTKEELNDHLCNHVDMLPFNCTQCDDQSGMHSVRMMNRHMQLHEEMLGGIIECRFCAARFHSHAGCREHEKGHVNDEDLEEAKARAEIESKRLNVKIIIKDGLKRYQCEYCDKNYSLVASLRRHVNEHTLEKVYVCKTCGKSFSKCSALTLHERSHSDFAPYKCETCDKAFKDVIRLVQHRHLHTGQKPCVCHCGLSFIKKGGLNKHQRKCVIPKDLGACTCRFCQGEYPSYLELIKHVKETHEVDMEEAIMCRQCPKMFKDAVQLVNHEIQHQLPTAIKCTKCSRIFNNTYNLEQHMQTHVESFVCDVCGKTFTQNVNLRVHRRLHYSKRSHVCDLCSTAFICPAMLRKHRLKHYNPRSKFYIPNLPNENEQDESIGLDGIEAEQDESIGLDGIEGENEAEDAEEEEDISLCEPTMTTTEEAL</sequence>
<dbReference type="GO" id="GO:0000978">
    <property type="term" value="F:RNA polymerase II cis-regulatory region sequence-specific DNA binding"/>
    <property type="evidence" value="ECO:0007669"/>
    <property type="project" value="TreeGrafter"/>
</dbReference>
<feature type="domain" description="C2H2-type" evidence="11">
    <location>
        <begin position="229"/>
        <end position="256"/>
    </location>
</feature>
<evidence type="ECO:0000256" key="3">
    <source>
        <dbReference type="ARBA" id="ARBA00022737"/>
    </source>
</evidence>
<keyword evidence="4" id="KW-0863">Zinc-finger</keyword>
<dbReference type="AlphaFoldDB" id="A0A1S4F8Y1"/>
<comment type="subcellular location">
    <subcellularLocation>
        <location evidence="1">Nucleus</location>
    </subcellularLocation>
</comment>
<feature type="compositionally biased region" description="Acidic residues" evidence="10">
    <location>
        <begin position="655"/>
        <end position="686"/>
    </location>
</feature>
<dbReference type="GO" id="GO:0006357">
    <property type="term" value="P:regulation of transcription by RNA polymerase II"/>
    <property type="evidence" value="ECO:0007669"/>
    <property type="project" value="TreeGrafter"/>
</dbReference>
<keyword evidence="5" id="KW-0862">Zinc</keyword>
<dbReference type="FunFam" id="3.30.160.60:FF:000322">
    <property type="entry name" value="GDNF-inducible zinc finger protein 1"/>
    <property type="match status" value="1"/>
</dbReference>
<protein>
    <recommendedName>
        <fullName evidence="11">C2H2-type domain-containing protein</fullName>
    </recommendedName>
</protein>
<dbReference type="GO" id="GO:0005634">
    <property type="term" value="C:nucleus"/>
    <property type="evidence" value="ECO:0007669"/>
    <property type="project" value="UniProtKB-SubCell"/>
</dbReference>
<evidence type="ECO:0000256" key="10">
    <source>
        <dbReference type="SAM" id="MobiDB-lite"/>
    </source>
</evidence>
<evidence type="ECO:0000256" key="6">
    <source>
        <dbReference type="ARBA" id="ARBA00023015"/>
    </source>
</evidence>
<dbReference type="FunFam" id="3.30.160.60:FF:000478">
    <property type="entry name" value="Zinc finger protein 133"/>
    <property type="match status" value="1"/>
</dbReference>
<name>A0A1S4F8Y1_AEDAE</name>
<evidence type="ECO:0000256" key="4">
    <source>
        <dbReference type="ARBA" id="ARBA00022771"/>
    </source>
</evidence>
<dbReference type="InterPro" id="IPR036236">
    <property type="entry name" value="Znf_C2H2_sf"/>
</dbReference>
<feature type="domain" description="C2H2-type" evidence="11">
    <location>
        <begin position="580"/>
        <end position="607"/>
    </location>
</feature>
<dbReference type="PANTHER" id="PTHR24390:SF159">
    <property type="entry name" value="GROWTH FACTOR INDEPENDENT 1 TRANSCRIPTIONAL REPRESSOR"/>
    <property type="match status" value="1"/>
</dbReference>
<dbReference type="Pfam" id="PF00096">
    <property type="entry name" value="zf-C2H2"/>
    <property type="match status" value="4"/>
</dbReference>
<reference evidence="12 13" key="1">
    <citation type="submission" date="2017-06" db="EMBL/GenBank/DDBJ databases">
        <title>Aedes aegypti genome working group (AGWG) sequencing and assembly.</title>
        <authorList>
            <consortium name="Aedes aegypti Genome Working Group (AGWG)"/>
            <person name="Matthews B.J."/>
        </authorList>
    </citation>
    <scope>NUCLEOTIDE SEQUENCE [LARGE SCALE GENOMIC DNA]</scope>
    <source>
        <strain evidence="12 13">LVP_AGWG</strain>
    </source>
</reference>